<dbReference type="EMBL" id="KZ665690">
    <property type="protein sequence ID" value="PPR98208.1"/>
    <property type="molecule type" value="Genomic_DNA"/>
</dbReference>
<accession>A0A2P5X4F2</accession>
<organism evidence="1 2">
    <name type="scientific">Gossypium barbadense</name>
    <name type="common">Sea Island cotton</name>
    <name type="synonym">Hibiscus barbadensis</name>
    <dbReference type="NCBI Taxonomy" id="3634"/>
    <lineage>
        <taxon>Eukaryota</taxon>
        <taxon>Viridiplantae</taxon>
        <taxon>Streptophyta</taxon>
        <taxon>Embryophyta</taxon>
        <taxon>Tracheophyta</taxon>
        <taxon>Spermatophyta</taxon>
        <taxon>Magnoliopsida</taxon>
        <taxon>eudicotyledons</taxon>
        <taxon>Gunneridae</taxon>
        <taxon>Pentapetalae</taxon>
        <taxon>rosids</taxon>
        <taxon>malvids</taxon>
        <taxon>Malvales</taxon>
        <taxon>Malvaceae</taxon>
        <taxon>Malvoideae</taxon>
        <taxon>Gossypium</taxon>
    </lineage>
</organism>
<name>A0A2P5X4F2_GOSBA</name>
<evidence type="ECO:0000313" key="1">
    <source>
        <dbReference type="EMBL" id="PPR98208.1"/>
    </source>
</evidence>
<protein>
    <submittedName>
        <fullName evidence="1">Uncharacterized protein</fullName>
    </submittedName>
</protein>
<sequence length="76" mass="8535">MYVKDKMRICFKRSSLRSCRMKGEDGVLGIESEAIVAGLTEGVLRAFKSWARVSMVVTSRRVDIVIWIEGSLVLVT</sequence>
<proteinExistence type="predicted"/>
<gene>
    <name evidence="1" type="ORF">GOBAR_AA22459</name>
</gene>
<reference evidence="1 2" key="1">
    <citation type="submission" date="2015-01" db="EMBL/GenBank/DDBJ databases">
        <title>Genome of allotetraploid Gossypium barbadense reveals genomic plasticity and fiber elongation in cotton evolution.</title>
        <authorList>
            <person name="Chen X."/>
            <person name="Liu X."/>
            <person name="Zhao B."/>
            <person name="Zheng H."/>
            <person name="Hu Y."/>
            <person name="Lu G."/>
            <person name="Yang C."/>
            <person name="Chen J."/>
            <person name="Shan C."/>
            <person name="Zhang L."/>
            <person name="Zhou Y."/>
            <person name="Wang L."/>
            <person name="Guo W."/>
            <person name="Bai Y."/>
            <person name="Ruan J."/>
            <person name="Shangguan X."/>
            <person name="Mao Y."/>
            <person name="Jiang J."/>
            <person name="Zhu Y."/>
            <person name="Lei J."/>
            <person name="Kang H."/>
            <person name="Chen S."/>
            <person name="He X."/>
            <person name="Wang R."/>
            <person name="Wang Y."/>
            <person name="Chen J."/>
            <person name="Wang L."/>
            <person name="Yu S."/>
            <person name="Wang B."/>
            <person name="Wei J."/>
            <person name="Song S."/>
            <person name="Lu X."/>
            <person name="Gao Z."/>
            <person name="Gu W."/>
            <person name="Deng X."/>
            <person name="Ma D."/>
            <person name="Wang S."/>
            <person name="Liang W."/>
            <person name="Fang L."/>
            <person name="Cai C."/>
            <person name="Zhu X."/>
            <person name="Zhou B."/>
            <person name="Zhang Y."/>
            <person name="Chen Z."/>
            <person name="Xu S."/>
            <person name="Zhu R."/>
            <person name="Wang S."/>
            <person name="Zhang T."/>
            <person name="Zhao G."/>
        </authorList>
    </citation>
    <scope>NUCLEOTIDE SEQUENCE [LARGE SCALE GENOMIC DNA]</scope>
    <source>
        <strain evidence="2">cv. Xinhai21</strain>
        <tissue evidence="1">Leaf</tissue>
    </source>
</reference>
<dbReference type="Proteomes" id="UP000239757">
    <property type="component" value="Unassembled WGS sequence"/>
</dbReference>
<evidence type="ECO:0000313" key="2">
    <source>
        <dbReference type="Proteomes" id="UP000239757"/>
    </source>
</evidence>
<dbReference type="AlphaFoldDB" id="A0A2P5X4F2"/>